<dbReference type="InterPro" id="IPR042493">
    <property type="entry name" value="XPD_DNA_FeS"/>
</dbReference>
<dbReference type="PANTHER" id="PTHR11472">
    <property type="entry name" value="DNA REPAIR DEAD HELICASE RAD3/XP-D SUBFAMILY MEMBER"/>
    <property type="match status" value="1"/>
</dbReference>
<keyword evidence="1" id="KW-0004">4Fe-4S</keyword>
<dbReference type="GO" id="GO:0046872">
    <property type="term" value="F:metal ion binding"/>
    <property type="evidence" value="ECO:0007669"/>
    <property type="project" value="UniProtKB-KW"/>
</dbReference>
<dbReference type="GO" id="GO:0003677">
    <property type="term" value="F:DNA binding"/>
    <property type="evidence" value="ECO:0007669"/>
    <property type="project" value="UniProtKB-KW"/>
</dbReference>
<keyword evidence="5" id="KW-0378">Hydrolase</keyword>
<keyword evidence="3" id="KW-0547">Nucleotide-binding</keyword>
<keyword evidence="16" id="KW-1185">Reference proteome</keyword>
<dbReference type="Gene3D" id="3.90.320.10">
    <property type="match status" value="1"/>
</dbReference>
<dbReference type="Gene3D" id="1.10.30.20">
    <property type="entry name" value="Bacterial XPD DNA helicase, FeS cluster domain"/>
    <property type="match status" value="1"/>
</dbReference>
<dbReference type="GO" id="GO:0003678">
    <property type="term" value="F:DNA helicase activity"/>
    <property type="evidence" value="ECO:0007669"/>
    <property type="project" value="InterPro"/>
</dbReference>
<dbReference type="EMBL" id="JACHLP010000007">
    <property type="protein sequence ID" value="MBB4845039.1"/>
    <property type="molecule type" value="Genomic_DNA"/>
</dbReference>
<dbReference type="Gene3D" id="1.10.275.40">
    <property type="match status" value="1"/>
</dbReference>
<dbReference type="GO" id="GO:0051539">
    <property type="term" value="F:4 iron, 4 sulfur cluster binding"/>
    <property type="evidence" value="ECO:0007669"/>
    <property type="project" value="UniProtKB-KW"/>
</dbReference>
<keyword evidence="12" id="KW-0413">Isomerase</keyword>
<dbReference type="InterPro" id="IPR027417">
    <property type="entry name" value="P-loop_NTPase"/>
</dbReference>
<dbReference type="InterPro" id="IPR006555">
    <property type="entry name" value="ATP-dep_Helicase_C"/>
</dbReference>
<dbReference type="Gene3D" id="3.40.50.300">
    <property type="entry name" value="P-loop containing nucleotide triphosphate hydrolases"/>
    <property type="match status" value="2"/>
</dbReference>
<evidence type="ECO:0000256" key="3">
    <source>
        <dbReference type="ARBA" id="ARBA00022741"/>
    </source>
</evidence>
<accession>A0A840LG72</accession>
<reference evidence="15 16" key="1">
    <citation type="submission" date="2020-08" db="EMBL/GenBank/DDBJ databases">
        <title>Functional genomics of gut bacteria from endangered species of beetles.</title>
        <authorList>
            <person name="Carlos-Shanley C."/>
        </authorList>
    </citation>
    <scope>NUCLEOTIDE SEQUENCE [LARGE SCALE GENOMIC DNA]</scope>
    <source>
        <strain evidence="15 16">S00239</strain>
    </source>
</reference>
<dbReference type="InterPro" id="IPR045028">
    <property type="entry name" value="DinG/Rad3-like"/>
</dbReference>
<dbReference type="SMART" id="SM00491">
    <property type="entry name" value="HELICc2"/>
    <property type="match status" value="1"/>
</dbReference>
<evidence type="ECO:0000256" key="13">
    <source>
        <dbReference type="ARBA" id="ARBA00038058"/>
    </source>
</evidence>
<evidence type="ECO:0000256" key="9">
    <source>
        <dbReference type="ARBA" id="ARBA00023014"/>
    </source>
</evidence>
<dbReference type="InterPro" id="IPR010614">
    <property type="entry name" value="RAD3-like_helicase_DEAD"/>
</dbReference>
<keyword evidence="10" id="KW-0238">DNA-binding</keyword>
<gene>
    <name evidence="15" type="ORF">HNP55_003585</name>
</gene>
<evidence type="ECO:0000256" key="6">
    <source>
        <dbReference type="ARBA" id="ARBA00022806"/>
    </source>
</evidence>
<protein>
    <submittedName>
        <fullName evidence="15">Rad3-related DNA helicase</fullName>
    </submittedName>
</protein>
<comment type="caution">
    <text evidence="15">The sequence shown here is derived from an EMBL/GenBank/DDBJ whole genome shotgun (WGS) entry which is preliminary data.</text>
</comment>
<keyword evidence="7" id="KW-0067">ATP-binding</keyword>
<dbReference type="PANTHER" id="PTHR11472:SF34">
    <property type="entry name" value="REGULATOR OF TELOMERE ELONGATION HELICASE 1"/>
    <property type="match status" value="1"/>
</dbReference>
<evidence type="ECO:0000256" key="11">
    <source>
        <dbReference type="ARBA" id="ARBA00023204"/>
    </source>
</evidence>
<evidence type="ECO:0000256" key="7">
    <source>
        <dbReference type="ARBA" id="ARBA00022840"/>
    </source>
</evidence>
<keyword evidence="8" id="KW-0408">Iron</keyword>
<dbReference type="InterPro" id="IPR006554">
    <property type="entry name" value="Helicase-like_DEXD_c2"/>
</dbReference>
<evidence type="ECO:0000259" key="14">
    <source>
        <dbReference type="PROSITE" id="PS51193"/>
    </source>
</evidence>
<dbReference type="GO" id="GO:0016818">
    <property type="term" value="F:hydrolase activity, acting on acid anhydrides, in phosphorus-containing anhydrides"/>
    <property type="evidence" value="ECO:0007669"/>
    <property type="project" value="InterPro"/>
</dbReference>
<dbReference type="GO" id="GO:0005524">
    <property type="term" value="F:ATP binding"/>
    <property type="evidence" value="ECO:0007669"/>
    <property type="project" value="UniProtKB-KW"/>
</dbReference>
<keyword evidence="4" id="KW-0227">DNA damage</keyword>
<evidence type="ECO:0000256" key="8">
    <source>
        <dbReference type="ARBA" id="ARBA00023004"/>
    </source>
</evidence>
<keyword evidence="9" id="KW-0411">Iron-sulfur</keyword>
<dbReference type="Pfam" id="PF13307">
    <property type="entry name" value="Helicase_C_2"/>
    <property type="match status" value="1"/>
</dbReference>
<dbReference type="RefSeq" id="WP_184302416.1">
    <property type="nucleotide sequence ID" value="NZ_JACHLP010000007.1"/>
</dbReference>
<keyword evidence="2" id="KW-0479">Metal-binding</keyword>
<evidence type="ECO:0000256" key="12">
    <source>
        <dbReference type="ARBA" id="ARBA00023235"/>
    </source>
</evidence>
<evidence type="ECO:0000256" key="2">
    <source>
        <dbReference type="ARBA" id="ARBA00022723"/>
    </source>
</evidence>
<evidence type="ECO:0000313" key="16">
    <source>
        <dbReference type="Proteomes" id="UP000562027"/>
    </source>
</evidence>
<dbReference type="AlphaFoldDB" id="A0A840LG72"/>
<organism evidence="15 16">
    <name type="scientific">Roseateles oligotrophus</name>
    <dbReference type="NCBI Taxonomy" id="1769250"/>
    <lineage>
        <taxon>Bacteria</taxon>
        <taxon>Pseudomonadati</taxon>
        <taxon>Pseudomonadota</taxon>
        <taxon>Betaproteobacteria</taxon>
        <taxon>Burkholderiales</taxon>
        <taxon>Sphaerotilaceae</taxon>
        <taxon>Roseateles</taxon>
    </lineage>
</organism>
<dbReference type="SMART" id="SM00488">
    <property type="entry name" value="DEXDc2"/>
    <property type="match status" value="1"/>
</dbReference>
<proteinExistence type="inferred from homology"/>
<name>A0A840LG72_9BURK</name>
<evidence type="ECO:0000256" key="5">
    <source>
        <dbReference type="ARBA" id="ARBA00022801"/>
    </source>
</evidence>
<sequence length="758" mass="84476">MKPYTVAVRALCEFSAKRGDLDLRFTPAPSALEGIEGHALVVGRRAAGYQSEVSLSGEFEDLRVRGRADGYDPERLRLEEIKTFKGRLEAMPANHRALHWAQLKVYGALQCQALGLESIELALVYFDVKHQTETVFTERAAADDLQAFFQQQCEFFLGWARLESAHREARDEALLGLRFPHGEFRAGQRALAEAVYKGAVAGRCLLAQAPTGIGKTIATLFPLLKAAPAQGLDKIVFLTAKTSGRGLALDSLASLQTPARLRVLELIAKDKACEHPDKACHGESCPLAQGFYDRLPAARLAAIRLSTLDRQALRDCAREHAVCPYYLSQELARWADVIVGDYNYYFDQTALLHGMAQAYGWKLAVLVDEAHNLVERARKMYSAELDQQALAWLGKSAPAALKKPLERVKKAWAQLAKAQSQPYQVHAEIPAQLLTALQQAVSSITEYWVEHPADNDEALQGFYFEALHFTRMAESFGPHALCDTTLEAPEPGAFARNKKNLRLHLRNVVPAAFLKERFETAHAITLFSATLQPSQFYRDLLGLPDNAAWVDVASPFRAEQLQVRIAGHLSTRYRDREASLQALVQLMAAQYRARPGNYLAFFSSYSYLEQALQALQRQHPELPTWTQSRRMSEGAQQQFLDRFSATSQGIAFAVLGGSFSEGVDLPGARLIGAFIATLGLPQVNEVNEQFRQRLDDLLGQGYDYTYVFPGLQKVVQAAGRVIRTVDDEGVIHLMDDRYLSPQVQQLLPSWWGLKHHGT</sequence>
<dbReference type="Pfam" id="PF06733">
    <property type="entry name" value="DEAD_2"/>
    <property type="match status" value="1"/>
</dbReference>
<dbReference type="InterPro" id="IPR014013">
    <property type="entry name" value="Helic_SF1/SF2_ATP-bd_DinG/Rad3"/>
</dbReference>
<dbReference type="InterPro" id="IPR011604">
    <property type="entry name" value="PDDEXK-like_dom_sf"/>
</dbReference>
<dbReference type="GO" id="GO:0006281">
    <property type="term" value="P:DNA repair"/>
    <property type="evidence" value="ECO:0007669"/>
    <property type="project" value="UniProtKB-KW"/>
</dbReference>
<keyword evidence="11" id="KW-0234">DNA repair</keyword>
<evidence type="ECO:0000256" key="10">
    <source>
        <dbReference type="ARBA" id="ARBA00023125"/>
    </source>
</evidence>
<comment type="similarity">
    <text evidence="13">Belongs to the helicase family. DinG subfamily.</text>
</comment>
<dbReference type="SUPFAM" id="SSF52540">
    <property type="entry name" value="P-loop containing nucleoside triphosphate hydrolases"/>
    <property type="match status" value="1"/>
</dbReference>
<evidence type="ECO:0000256" key="4">
    <source>
        <dbReference type="ARBA" id="ARBA00022763"/>
    </source>
</evidence>
<feature type="domain" description="Helicase ATP-binding" evidence="14">
    <location>
        <begin position="174"/>
        <end position="418"/>
    </location>
</feature>
<evidence type="ECO:0000313" key="15">
    <source>
        <dbReference type="EMBL" id="MBB4845039.1"/>
    </source>
</evidence>
<keyword evidence="6 15" id="KW-0347">Helicase</keyword>
<dbReference type="Proteomes" id="UP000562027">
    <property type="component" value="Unassembled WGS sequence"/>
</dbReference>
<evidence type="ECO:0000256" key="1">
    <source>
        <dbReference type="ARBA" id="ARBA00022485"/>
    </source>
</evidence>
<dbReference type="PROSITE" id="PS51193">
    <property type="entry name" value="HELICASE_ATP_BIND_2"/>
    <property type="match status" value="1"/>
</dbReference>